<dbReference type="RefSeq" id="WP_105328111.1">
    <property type="nucleotide sequence ID" value="NZ_PUHY01000004.1"/>
</dbReference>
<reference evidence="2 3" key="1">
    <citation type="submission" date="2018-02" db="EMBL/GenBank/DDBJ databases">
        <title>Comparative genomes isolates from brazilian mangrove.</title>
        <authorList>
            <person name="Araujo J.E."/>
            <person name="Taketani R.G."/>
            <person name="Silva M.C.P."/>
            <person name="Loureco M.V."/>
            <person name="Andreote F.D."/>
        </authorList>
    </citation>
    <scope>NUCLEOTIDE SEQUENCE [LARGE SCALE GENOMIC DNA]</scope>
    <source>
        <strain evidence="2 3">Hex-1 MGV</strain>
    </source>
</reference>
<dbReference type="Proteomes" id="UP000238322">
    <property type="component" value="Unassembled WGS sequence"/>
</dbReference>
<keyword evidence="1" id="KW-0732">Signal</keyword>
<dbReference type="EMBL" id="PUHY01000004">
    <property type="protein sequence ID" value="PQO39674.1"/>
    <property type="molecule type" value="Genomic_DNA"/>
</dbReference>
<evidence type="ECO:0000313" key="2">
    <source>
        <dbReference type="EMBL" id="PQO39674.1"/>
    </source>
</evidence>
<gene>
    <name evidence="2" type="ORF">C5Y83_02695</name>
</gene>
<name>A0A2S8G690_9BACT</name>
<protein>
    <recommendedName>
        <fullName evidence="4">Carboxypeptidase regulatory-like domain-containing protein</fullName>
    </recommendedName>
</protein>
<dbReference type="PROSITE" id="PS51257">
    <property type="entry name" value="PROKAR_LIPOPROTEIN"/>
    <property type="match status" value="1"/>
</dbReference>
<evidence type="ECO:0000256" key="1">
    <source>
        <dbReference type="SAM" id="SignalP"/>
    </source>
</evidence>
<feature type="chain" id="PRO_5015399764" description="Carboxypeptidase regulatory-like domain-containing protein" evidence="1">
    <location>
        <begin position="22"/>
        <end position="129"/>
    </location>
</feature>
<comment type="caution">
    <text evidence="2">The sequence shown here is derived from an EMBL/GenBank/DDBJ whole genome shotgun (WGS) entry which is preliminary data.</text>
</comment>
<dbReference type="AlphaFoldDB" id="A0A2S8G690"/>
<evidence type="ECO:0008006" key="4">
    <source>
        <dbReference type="Google" id="ProtNLM"/>
    </source>
</evidence>
<evidence type="ECO:0000313" key="3">
    <source>
        <dbReference type="Proteomes" id="UP000238322"/>
    </source>
</evidence>
<proteinExistence type="predicted"/>
<organism evidence="2 3">
    <name type="scientific">Blastopirellula marina</name>
    <dbReference type="NCBI Taxonomy" id="124"/>
    <lineage>
        <taxon>Bacteria</taxon>
        <taxon>Pseudomonadati</taxon>
        <taxon>Planctomycetota</taxon>
        <taxon>Planctomycetia</taxon>
        <taxon>Pirellulales</taxon>
        <taxon>Pirellulaceae</taxon>
        <taxon>Blastopirellula</taxon>
    </lineage>
</organism>
<accession>A0A2S8G690</accession>
<feature type="signal peptide" evidence="1">
    <location>
        <begin position="1"/>
        <end position="21"/>
    </location>
</feature>
<sequence length="129" mass="13512">MNKYFTLFVLLVTAIVGCGPAGPEMGNVTGTVTYKGKPLTTGTITFIPEAGGLPTAFADIREDGTYVGKTRDFGEGVPVGKHRVMIVAVKDNGPEAPVEAILPMKYSSDQQSGLTADVTSGENVVDFSL</sequence>
<dbReference type="OrthoDB" id="291697at2"/>